<organism evidence="2 3">
    <name type="scientific">Lentibacillus juripiscarius</name>
    <dbReference type="NCBI Taxonomy" id="257446"/>
    <lineage>
        <taxon>Bacteria</taxon>
        <taxon>Bacillati</taxon>
        <taxon>Bacillota</taxon>
        <taxon>Bacilli</taxon>
        <taxon>Bacillales</taxon>
        <taxon>Bacillaceae</taxon>
        <taxon>Lentibacillus</taxon>
    </lineage>
</organism>
<sequence length="306" mass="36561">MHILFIAEDTSRHLNKNFYYLEQELAKRVHLTVWRKPGHISYILKQLGARPDFILLLNDMNHRISPMIKGLAHIDIPAGLFVNDVHRLTKLRKNFIEKNQIPYVFTAVRDQFLATYPEFERKMEWLPHFVHPDIYNDYKMEKDIDLLMMGAVNDIYPLRQRILNAYHNDADFVYHRHPGYRDFTDKEESQYFIGQTYAQELNRAKIFFTSPSILYYPVIKYFEALACRTLLLASSFKELEDLGFIPNFHFVPINEHNFQEKAAYYLVNQVDRQKITDQGYRFIHTRHTIQQRADELVTRIKTIVDQ</sequence>
<reference evidence="3" key="1">
    <citation type="journal article" date="2019" name="Int. J. Syst. Evol. Microbiol.">
        <title>The Global Catalogue of Microorganisms (GCM) 10K type strain sequencing project: providing services to taxonomists for standard genome sequencing and annotation.</title>
        <authorList>
            <consortium name="The Broad Institute Genomics Platform"/>
            <consortium name="The Broad Institute Genome Sequencing Center for Infectious Disease"/>
            <person name="Wu L."/>
            <person name="Ma J."/>
        </authorList>
    </citation>
    <scope>NUCLEOTIDE SEQUENCE [LARGE SCALE GENOMIC DNA]</scope>
    <source>
        <strain evidence="3">TISTR 1535</strain>
    </source>
</reference>
<proteinExistence type="predicted"/>
<dbReference type="InterPro" id="IPR055259">
    <property type="entry name" value="YkvP/CgeB_Glyco_trans-like"/>
</dbReference>
<evidence type="ECO:0000313" key="2">
    <source>
        <dbReference type="EMBL" id="MFD2760007.1"/>
    </source>
</evidence>
<name>A0ABW5V1Y9_9BACI</name>
<dbReference type="Proteomes" id="UP001597502">
    <property type="component" value="Unassembled WGS sequence"/>
</dbReference>
<protein>
    <submittedName>
        <fullName evidence="2">Glycosyltransferase</fullName>
    </submittedName>
</protein>
<dbReference type="EMBL" id="JBHUNA010000005">
    <property type="protein sequence ID" value="MFD2760007.1"/>
    <property type="molecule type" value="Genomic_DNA"/>
</dbReference>
<feature type="domain" description="Spore protein YkvP/CgeB glycosyl transferase-like" evidence="1">
    <location>
        <begin position="179"/>
        <end position="297"/>
    </location>
</feature>
<gene>
    <name evidence="2" type="ORF">ACFSUO_03280</name>
</gene>
<dbReference type="Pfam" id="PF13524">
    <property type="entry name" value="Glyco_trans_1_2"/>
    <property type="match status" value="1"/>
</dbReference>
<evidence type="ECO:0000313" key="3">
    <source>
        <dbReference type="Proteomes" id="UP001597502"/>
    </source>
</evidence>
<dbReference type="RefSeq" id="WP_382391067.1">
    <property type="nucleotide sequence ID" value="NZ_JBHUNA010000005.1"/>
</dbReference>
<keyword evidence="3" id="KW-1185">Reference proteome</keyword>
<evidence type="ECO:0000259" key="1">
    <source>
        <dbReference type="Pfam" id="PF13524"/>
    </source>
</evidence>
<comment type="caution">
    <text evidence="2">The sequence shown here is derived from an EMBL/GenBank/DDBJ whole genome shotgun (WGS) entry which is preliminary data.</text>
</comment>
<accession>A0ABW5V1Y9</accession>